<organism evidence="2 4">
    <name type="scientific">Vibrio campbellii</name>
    <dbReference type="NCBI Taxonomy" id="680"/>
    <lineage>
        <taxon>Bacteria</taxon>
        <taxon>Pseudomonadati</taxon>
        <taxon>Pseudomonadota</taxon>
        <taxon>Gammaproteobacteria</taxon>
        <taxon>Vibrionales</taxon>
        <taxon>Vibrionaceae</taxon>
        <taxon>Vibrio</taxon>
    </lineage>
</organism>
<feature type="chain" id="PRO_5042054889" evidence="1">
    <location>
        <begin position="21"/>
        <end position="111"/>
    </location>
</feature>
<sequence>MKLTTTLLATLIFASTGAIANTTKLTEQDELLVQRAQTINFYSCVQAQYDKMEENRELLAKLRDIFQTMQGNILDLADSRGHTIGRDSQPEFSVDDAAIMIIASCIAPARN</sequence>
<evidence type="ECO:0000313" key="2">
    <source>
        <dbReference type="EMBL" id="UTZ28445.1"/>
    </source>
</evidence>
<dbReference type="RefSeq" id="WP_255904481.1">
    <property type="nucleotide sequence ID" value="NZ_CP050465.1"/>
</dbReference>
<dbReference type="EMBL" id="CP050468">
    <property type="protein sequence ID" value="UTZ28445.1"/>
    <property type="molecule type" value="Genomic_DNA"/>
</dbReference>
<evidence type="ECO:0000313" key="5">
    <source>
        <dbReference type="Proteomes" id="UP001059912"/>
    </source>
</evidence>
<accession>A0AAE9N0W3</accession>
<feature type="signal peptide" evidence="1">
    <location>
        <begin position="1"/>
        <end position="20"/>
    </location>
</feature>
<keyword evidence="1" id="KW-0732">Signal</keyword>
<reference evidence="2" key="1">
    <citation type="submission" date="2020-03" db="EMBL/GenBank/DDBJ databases">
        <title>Five strains of Vibrio campbellii isolated from Mariana Trench.</title>
        <authorList>
            <person name="Liang J."/>
            <person name="Zhang X.-H."/>
        </authorList>
    </citation>
    <scope>NUCLEOTIDE SEQUENCE</scope>
    <source>
        <strain evidence="3">LJC013</strain>
        <strain evidence="2">LJC014</strain>
    </source>
</reference>
<gene>
    <name evidence="2" type="ORF">HB761_17285</name>
    <name evidence="3" type="ORF">HB762_20670</name>
</gene>
<proteinExistence type="predicted"/>
<dbReference type="Proteomes" id="UP001059912">
    <property type="component" value="Chromosome 2"/>
</dbReference>
<evidence type="ECO:0000313" key="3">
    <source>
        <dbReference type="EMBL" id="UTZ33687.1"/>
    </source>
</evidence>
<dbReference type="Proteomes" id="UP001058687">
    <property type="component" value="Chromosome 2"/>
</dbReference>
<protein>
    <submittedName>
        <fullName evidence="2">Uncharacterized protein</fullName>
    </submittedName>
</protein>
<dbReference type="AlphaFoldDB" id="A0AAE9N0W3"/>
<keyword evidence="5" id="KW-1185">Reference proteome</keyword>
<evidence type="ECO:0000313" key="4">
    <source>
        <dbReference type="Proteomes" id="UP001058687"/>
    </source>
</evidence>
<dbReference type="EMBL" id="CP050471">
    <property type="protein sequence ID" value="UTZ33687.1"/>
    <property type="molecule type" value="Genomic_DNA"/>
</dbReference>
<name>A0AAE9N0W3_9VIBR</name>
<evidence type="ECO:0000256" key="1">
    <source>
        <dbReference type="SAM" id="SignalP"/>
    </source>
</evidence>